<keyword evidence="2" id="KW-1185">Reference proteome</keyword>
<name>A0ABX0JGG6_9BACL</name>
<organism evidence="1 2">
    <name type="scientific">Paenibacillus agricola</name>
    <dbReference type="NCBI Taxonomy" id="2716264"/>
    <lineage>
        <taxon>Bacteria</taxon>
        <taxon>Bacillati</taxon>
        <taxon>Bacillota</taxon>
        <taxon>Bacilli</taxon>
        <taxon>Bacillales</taxon>
        <taxon>Paenibacillaceae</taxon>
        <taxon>Paenibacillus</taxon>
    </lineage>
</organism>
<accession>A0ABX0JGG6</accession>
<dbReference type="EMBL" id="JAAOIW010000025">
    <property type="protein sequence ID" value="NHN35018.1"/>
    <property type="molecule type" value="Genomic_DNA"/>
</dbReference>
<reference evidence="1" key="1">
    <citation type="submission" date="2020-03" db="EMBL/GenBank/DDBJ databases">
        <title>Draft sequencing of Paenibacilllus sp. S3N08.</title>
        <authorList>
            <person name="Kim D.-U."/>
        </authorList>
    </citation>
    <scope>NUCLEOTIDE SEQUENCE</scope>
    <source>
        <strain evidence="1">S3N08</strain>
    </source>
</reference>
<evidence type="ECO:0000313" key="2">
    <source>
        <dbReference type="Proteomes" id="UP001165962"/>
    </source>
</evidence>
<protein>
    <submittedName>
        <fullName evidence="1">Uncharacterized protein</fullName>
    </submittedName>
</protein>
<proteinExistence type="predicted"/>
<dbReference type="RefSeq" id="WP_166157067.1">
    <property type="nucleotide sequence ID" value="NZ_JAAOIW010000025.1"/>
</dbReference>
<comment type="caution">
    <text evidence="1">The sequence shown here is derived from an EMBL/GenBank/DDBJ whole genome shotgun (WGS) entry which is preliminary data.</text>
</comment>
<dbReference type="Proteomes" id="UP001165962">
    <property type="component" value="Unassembled WGS sequence"/>
</dbReference>
<sequence>MAASMHGMPHGGDGIPNNGFSGHFCIHFLGSSTHVSGSVDPEHQLMVRKAAGKIGEYLDNASPFDIVDTFLLALNHKESQIIKMSFTHAKHNQIEYFLQEKDRITGIKKKSNYDKKDTSGLLTLDIPIESSIYRKGQHEERITITFKMKRTSVKEPWKIDFIEMIS</sequence>
<evidence type="ECO:0000313" key="1">
    <source>
        <dbReference type="EMBL" id="NHN35018.1"/>
    </source>
</evidence>
<gene>
    <name evidence="1" type="ORF">G9U52_35390</name>
</gene>